<comment type="caution">
    <text evidence="4">The sequence shown here is derived from an EMBL/GenBank/DDBJ whole genome shotgun (WGS) entry which is preliminary data.</text>
</comment>
<feature type="compositionally biased region" description="Basic residues" evidence="1">
    <location>
        <begin position="121"/>
        <end position="133"/>
    </location>
</feature>
<sequence>MRLTCPNCNAQYEVPADMIPVDGREVQCSNCATTWFQEGRARAETGGATAQVRRAIDSSRQSAEPVAQAAAEDPPQAPSVDDAPVASEPDPQPKPEPEPAPRRPMADEKTLDILRQERAHEARKRAAERRRRPMSPPAEVAPEPSAPVDDVVPEPVEKTGADLRAAAAAERERMAAAALIARSREAEAADIAPPAPPPARQGDAPPRPMTGAMAAPTDVADDDMADVIAMALRDAESEDGQGTDFDDDLEDADDLAGQRRAARRDLLPDIEEINSSLRPDDRVSTDSDALDDDQTPVATKRGAAGFGLGFGTMVMVAVAAVAVYLFAIPLAEAVPELARPLQGYAAWVDSLRVALETQIEGLAAAVLADG</sequence>
<evidence type="ECO:0000256" key="2">
    <source>
        <dbReference type="SAM" id="Phobius"/>
    </source>
</evidence>
<keyword evidence="5" id="KW-1185">Reference proteome</keyword>
<evidence type="ECO:0000256" key="1">
    <source>
        <dbReference type="SAM" id="MobiDB-lite"/>
    </source>
</evidence>
<name>A0ABQ4NHE6_9RHOB</name>
<gene>
    <name evidence="4" type="ORF">JANAI62_04500</name>
</gene>
<protein>
    <recommendedName>
        <fullName evidence="3">Zinc finger/thioredoxin putative domain-containing protein</fullName>
    </recommendedName>
</protein>
<keyword evidence="2" id="KW-1133">Transmembrane helix</keyword>
<keyword evidence="2" id="KW-0812">Transmembrane</keyword>
<dbReference type="EMBL" id="BPFH01000001">
    <property type="protein sequence ID" value="GIT93827.1"/>
    <property type="molecule type" value="Genomic_DNA"/>
</dbReference>
<dbReference type="Pfam" id="PF13717">
    <property type="entry name" value="Zn_ribbon_4"/>
    <property type="match status" value="1"/>
</dbReference>
<feature type="region of interest" description="Disordered" evidence="1">
    <location>
        <begin position="41"/>
        <end position="158"/>
    </location>
</feature>
<feature type="compositionally biased region" description="Low complexity" evidence="1">
    <location>
        <begin position="63"/>
        <end position="74"/>
    </location>
</feature>
<dbReference type="Proteomes" id="UP000786693">
    <property type="component" value="Unassembled WGS sequence"/>
</dbReference>
<evidence type="ECO:0000313" key="4">
    <source>
        <dbReference type="EMBL" id="GIT93827.1"/>
    </source>
</evidence>
<dbReference type="InterPro" id="IPR011723">
    <property type="entry name" value="Znf/thioredoxin_put"/>
</dbReference>
<keyword evidence="2" id="KW-0472">Membrane</keyword>
<reference evidence="4 5" key="1">
    <citation type="submission" date="2021-05" db="EMBL/GenBank/DDBJ databases">
        <title>Bacteria Genome sequencing.</title>
        <authorList>
            <person name="Takabe Y."/>
            <person name="Nakajima Y."/>
            <person name="Suzuki S."/>
            <person name="Shiozaki T."/>
        </authorList>
    </citation>
    <scope>NUCLEOTIDE SEQUENCE [LARGE SCALE GENOMIC DNA]</scope>
    <source>
        <strain evidence="4 5">AI_62</strain>
    </source>
</reference>
<proteinExistence type="predicted"/>
<feature type="transmembrane region" description="Helical" evidence="2">
    <location>
        <begin position="303"/>
        <end position="327"/>
    </location>
</feature>
<evidence type="ECO:0000313" key="5">
    <source>
        <dbReference type="Proteomes" id="UP000786693"/>
    </source>
</evidence>
<organism evidence="4 5">
    <name type="scientific">Jannaschia pagri</name>
    <dbReference type="NCBI Taxonomy" id="2829797"/>
    <lineage>
        <taxon>Bacteria</taxon>
        <taxon>Pseudomonadati</taxon>
        <taxon>Pseudomonadota</taxon>
        <taxon>Alphaproteobacteria</taxon>
        <taxon>Rhodobacterales</taxon>
        <taxon>Roseobacteraceae</taxon>
        <taxon>Jannaschia</taxon>
    </lineage>
</organism>
<feature type="region of interest" description="Disordered" evidence="1">
    <location>
        <begin position="187"/>
        <end position="212"/>
    </location>
</feature>
<evidence type="ECO:0000259" key="3">
    <source>
        <dbReference type="Pfam" id="PF13717"/>
    </source>
</evidence>
<accession>A0ABQ4NHE6</accession>
<dbReference type="RefSeq" id="WP_220747338.1">
    <property type="nucleotide sequence ID" value="NZ_BPFH01000001.1"/>
</dbReference>
<feature type="domain" description="Zinc finger/thioredoxin putative" evidence="3">
    <location>
        <begin position="1"/>
        <end position="36"/>
    </location>
</feature>
<feature type="region of interest" description="Disordered" evidence="1">
    <location>
        <begin position="274"/>
        <end position="295"/>
    </location>
</feature>
<dbReference type="NCBIfam" id="TIGR02098">
    <property type="entry name" value="MJ0042_CXXC"/>
    <property type="match status" value="1"/>
</dbReference>
<feature type="compositionally biased region" description="Low complexity" evidence="1">
    <location>
        <begin position="137"/>
        <end position="154"/>
    </location>
</feature>
<feature type="compositionally biased region" description="Basic and acidic residues" evidence="1">
    <location>
        <begin position="91"/>
        <end position="120"/>
    </location>
</feature>